<feature type="region of interest" description="Disordered" evidence="9">
    <location>
        <begin position="183"/>
        <end position="217"/>
    </location>
</feature>
<evidence type="ECO:0000256" key="5">
    <source>
        <dbReference type="ARBA" id="ARBA00022737"/>
    </source>
</evidence>
<dbReference type="SMART" id="SM00179">
    <property type="entry name" value="EGF_CA"/>
    <property type="match status" value="2"/>
</dbReference>
<dbReference type="InterPro" id="IPR018097">
    <property type="entry name" value="EGF_Ca-bd_CS"/>
</dbReference>
<evidence type="ECO:0000259" key="10">
    <source>
        <dbReference type="PROSITE" id="PS50026"/>
    </source>
</evidence>
<feature type="domain" description="EGF-like" evidence="10">
    <location>
        <begin position="80"/>
        <end position="117"/>
    </location>
</feature>
<keyword evidence="2" id="KW-0964">Secreted</keyword>
<dbReference type="InterPro" id="IPR000152">
    <property type="entry name" value="EGF-type_Asp/Asn_hydroxyl_site"/>
</dbReference>
<evidence type="ECO:0000256" key="9">
    <source>
        <dbReference type="SAM" id="MobiDB-lite"/>
    </source>
</evidence>
<dbReference type="Ensembl" id="ENSCABT00000032915.1">
    <property type="protein sequence ID" value="ENSCABP00000030037.1"/>
    <property type="gene ID" value="ENSCABG00000022013.1"/>
</dbReference>
<dbReference type="GO" id="GO:0005576">
    <property type="term" value="C:extracellular region"/>
    <property type="evidence" value="ECO:0007669"/>
    <property type="project" value="UniProtKB-SubCell"/>
</dbReference>
<dbReference type="PROSITE" id="PS01187">
    <property type="entry name" value="EGF_CA"/>
    <property type="match status" value="1"/>
</dbReference>
<keyword evidence="12" id="KW-1185">Reference proteome</keyword>
<comment type="caution">
    <text evidence="8">Lacks conserved residue(s) required for the propagation of feature annotation.</text>
</comment>
<protein>
    <recommendedName>
        <fullName evidence="10">EGF-like domain-containing protein</fullName>
    </recommendedName>
</protein>
<reference evidence="11" key="2">
    <citation type="submission" date="2025-09" db="UniProtKB">
        <authorList>
            <consortium name="Ensembl"/>
        </authorList>
    </citation>
    <scope>IDENTIFICATION</scope>
</reference>
<dbReference type="InterPro" id="IPR051145">
    <property type="entry name" value="GAS-SHBG-PROS"/>
</dbReference>
<evidence type="ECO:0000313" key="12">
    <source>
        <dbReference type="Proteomes" id="UP000694404"/>
    </source>
</evidence>
<dbReference type="GO" id="GO:0005509">
    <property type="term" value="F:calcium ion binding"/>
    <property type="evidence" value="ECO:0007669"/>
    <property type="project" value="InterPro"/>
</dbReference>
<keyword evidence="3 8" id="KW-0245">EGF-like domain</keyword>
<evidence type="ECO:0000256" key="3">
    <source>
        <dbReference type="ARBA" id="ARBA00022536"/>
    </source>
</evidence>
<keyword evidence="5" id="KW-0677">Repeat</keyword>
<dbReference type="CDD" id="cd00054">
    <property type="entry name" value="EGF_CA"/>
    <property type="match status" value="1"/>
</dbReference>
<evidence type="ECO:0000256" key="2">
    <source>
        <dbReference type="ARBA" id="ARBA00022525"/>
    </source>
</evidence>
<dbReference type="Proteomes" id="UP000694404">
    <property type="component" value="Unplaced"/>
</dbReference>
<reference evidence="11" key="1">
    <citation type="submission" date="2025-08" db="UniProtKB">
        <authorList>
            <consortium name="Ensembl"/>
        </authorList>
    </citation>
    <scope>IDENTIFICATION</scope>
</reference>
<accession>A0A8C0JE94</accession>
<organism evidence="11 12">
    <name type="scientific">Chelonoidis abingdonii</name>
    <name type="common">Abingdon island giant tortoise</name>
    <name type="synonym">Testudo abingdonii</name>
    <dbReference type="NCBI Taxonomy" id="106734"/>
    <lineage>
        <taxon>Eukaryota</taxon>
        <taxon>Metazoa</taxon>
        <taxon>Chordata</taxon>
        <taxon>Craniata</taxon>
        <taxon>Vertebrata</taxon>
        <taxon>Euteleostomi</taxon>
        <taxon>Archelosauria</taxon>
        <taxon>Testudinata</taxon>
        <taxon>Testudines</taxon>
        <taxon>Cryptodira</taxon>
        <taxon>Durocryptodira</taxon>
        <taxon>Testudinoidea</taxon>
        <taxon>Testudinidae</taxon>
        <taxon>Chelonoidis</taxon>
    </lineage>
</organism>
<keyword evidence="4" id="KW-0732">Signal</keyword>
<dbReference type="InterPro" id="IPR049883">
    <property type="entry name" value="NOTCH1_EGF-like"/>
</dbReference>
<evidence type="ECO:0000256" key="4">
    <source>
        <dbReference type="ARBA" id="ARBA00022729"/>
    </source>
</evidence>
<dbReference type="Pfam" id="PF07645">
    <property type="entry name" value="EGF_CA"/>
    <property type="match status" value="2"/>
</dbReference>
<keyword evidence="6" id="KW-1015">Disulfide bond</keyword>
<name>A0A8C0JE94_CHEAB</name>
<evidence type="ECO:0000256" key="6">
    <source>
        <dbReference type="ARBA" id="ARBA00023157"/>
    </source>
</evidence>
<evidence type="ECO:0000256" key="1">
    <source>
        <dbReference type="ARBA" id="ARBA00004613"/>
    </source>
</evidence>
<evidence type="ECO:0000256" key="7">
    <source>
        <dbReference type="ARBA" id="ARBA00023180"/>
    </source>
</evidence>
<feature type="compositionally biased region" description="Low complexity" evidence="9">
    <location>
        <begin position="184"/>
        <end position="217"/>
    </location>
</feature>
<dbReference type="PANTHER" id="PTHR24040:SF13">
    <property type="entry name" value="FIBROPELLIN-1"/>
    <property type="match status" value="1"/>
</dbReference>
<sequence length="246" mass="24676">ALFGSGEPRRICGPGRCGPRQGGYTCLCHPGFWLSTQGTHCIGEGGAGGRRVGGSAWASEGPLHPHVAQGTVSRCLSAPDMDECRQRPRPCANGRCENTVGSFRCICAPGYRAALPGPECRGERRAQGPQGSGGEQRVNEGQTGGSCALGADGAGWGGAMGEGRAGGWGLGVTGGSQLRCALQTSTSAPRSPARAPRASARTRPGATAAPAPGASAPVQPALSAWVGAHPPGCLPLGVPVSCPHPQ</sequence>
<dbReference type="PANTHER" id="PTHR24040">
    <property type="entry name" value="LAMININ G-LIKE DOMAIN-CONTAINING PROTEIN"/>
    <property type="match status" value="1"/>
</dbReference>
<dbReference type="PROSITE" id="PS00010">
    <property type="entry name" value="ASX_HYDROXYL"/>
    <property type="match status" value="1"/>
</dbReference>
<dbReference type="GeneTree" id="ENSGT01030000238195"/>
<dbReference type="AlphaFoldDB" id="A0A8C0JE94"/>
<dbReference type="FunFam" id="2.10.25.10:FF:000017">
    <property type="entry name" value="latent-transforming growth factor beta-binding protein 4 isoform X1"/>
    <property type="match status" value="1"/>
</dbReference>
<proteinExistence type="predicted"/>
<comment type="subcellular location">
    <subcellularLocation>
        <location evidence="1">Secreted</location>
    </subcellularLocation>
</comment>
<dbReference type="InterPro" id="IPR001881">
    <property type="entry name" value="EGF-like_Ca-bd_dom"/>
</dbReference>
<evidence type="ECO:0000313" key="11">
    <source>
        <dbReference type="Ensembl" id="ENSCABP00000030037.1"/>
    </source>
</evidence>
<dbReference type="SUPFAM" id="SSF57196">
    <property type="entry name" value="EGF/Laminin"/>
    <property type="match status" value="2"/>
</dbReference>
<dbReference type="SMART" id="SM00181">
    <property type="entry name" value="EGF"/>
    <property type="match status" value="2"/>
</dbReference>
<dbReference type="PROSITE" id="PS50026">
    <property type="entry name" value="EGF_3"/>
    <property type="match status" value="1"/>
</dbReference>
<evidence type="ECO:0000256" key="8">
    <source>
        <dbReference type="PROSITE-ProRule" id="PRU00076"/>
    </source>
</evidence>
<dbReference type="Gene3D" id="2.10.25.10">
    <property type="entry name" value="Laminin"/>
    <property type="match status" value="2"/>
</dbReference>
<feature type="region of interest" description="Disordered" evidence="9">
    <location>
        <begin position="118"/>
        <end position="144"/>
    </location>
</feature>
<dbReference type="InterPro" id="IPR000742">
    <property type="entry name" value="EGF"/>
</dbReference>
<keyword evidence="7" id="KW-0325">Glycoprotein</keyword>